<name>A0A3R7CLF7_CLOSI</name>
<dbReference type="Proteomes" id="UP000286415">
    <property type="component" value="Unassembled WGS sequence"/>
</dbReference>
<protein>
    <submittedName>
        <fullName evidence="1">Uncharacterized protein</fullName>
    </submittedName>
</protein>
<evidence type="ECO:0000313" key="1">
    <source>
        <dbReference type="EMBL" id="KAG5449403.1"/>
    </source>
</evidence>
<accession>A0A3R7CLF7</accession>
<dbReference type="AlphaFoldDB" id="A0A3R7CLF7"/>
<keyword evidence="2" id="KW-1185">Reference proteome</keyword>
<organism evidence="1 2">
    <name type="scientific">Clonorchis sinensis</name>
    <name type="common">Chinese liver fluke</name>
    <dbReference type="NCBI Taxonomy" id="79923"/>
    <lineage>
        <taxon>Eukaryota</taxon>
        <taxon>Metazoa</taxon>
        <taxon>Spiralia</taxon>
        <taxon>Lophotrochozoa</taxon>
        <taxon>Platyhelminthes</taxon>
        <taxon>Trematoda</taxon>
        <taxon>Digenea</taxon>
        <taxon>Opisthorchiida</taxon>
        <taxon>Opisthorchiata</taxon>
        <taxon>Opisthorchiidae</taxon>
        <taxon>Clonorchis</taxon>
    </lineage>
</organism>
<dbReference type="InParanoid" id="A0A3R7CLF7"/>
<reference evidence="1 2" key="2">
    <citation type="journal article" date="2021" name="Genomics">
        <title>High-quality reference genome for Clonorchis sinensis.</title>
        <authorList>
            <person name="Young N.D."/>
            <person name="Stroehlein A.J."/>
            <person name="Kinkar L."/>
            <person name="Wang T."/>
            <person name="Sohn W.M."/>
            <person name="Chang B.C.H."/>
            <person name="Kaur P."/>
            <person name="Weisz D."/>
            <person name="Dudchenko O."/>
            <person name="Aiden E.L."/>
            <person name="Korhonen P.K."/>
            <person name="Gasser R.B."/>
        </authorList>
    </citation>
    <scope>NUCLEOTIDE SEQUENCE [LARGE SCALE GENOMIC DNA]</scope>
    <source>
        <strain evidence="1">Cs-k2</strain>
    </source>
</reference>
<evidence type="ECO:0000313" key="2">
    <source>
        <dbReference type="Proteomes" id="UP000286415"/>
    </source>
</evidence>
<sequence length="65" mass="7283">MTLPNHKAAVFGGKCQCIAFLKQRASTHVPSPNLKDQETVLVRTLTVDQPGMRFCERCLMAHRVT</sequence>
<proteinExistence type="predicted"/>
<dbReference type="EMBL" id="NIRI02000042">
    <property type="protein sequence ID" value="KAG5449403.1"/>
    <property type="molecule type" value="Genomic_DNA"/>
</dbReference>
<comment type="caution">
    <text evidence="1">The sequence shown here is derived from an EMBL/GenBank/DDBJ whole genome shotgun (WGS) entry which is preliminary data.</text>
</comment>
<reference evidence="1 2" key="1">
    <citation type="journal article" date="2018" name="Biotechnol. Adv.">
        <title>Improved genomic resources and new bioinformatic workflow for the carcinogenic parasite Clonorchis sinensis: Biotechnological implications.</title>
        <authorList>
            <person name="Wang D."/>
            <person name="Korhonen P.K."/>
            <person name="Gasser R.B."/>
            <person name="Young N.D."/>
        </authorList>
    </citation>
    <scope>NUCLEOTIDE SEQUENCE [LARGE SCALE GENOMIC DNA]</scope>
    <source>
        <strain evidence="1">Cs-k2</strain>
    </source>
</reference>
<gene>
    <name evidence="1" type="ORF">CSKR_101149</name>
</gene>